<accession>A0A402D4K7</accession>
<dbReference type="CDD" id="cd00093">
    <property type="entry name" value="HTH_XRE"/>
    <property type="match status" value="1"/>
</dbReference>
<reference evidence="1 2" key="1">
    <citation type="journal article" date="2019" name="Int. J. Syst. Evol. Microbiol.">
        <title>Capsulimonas corticalis gen. nov., sp. nov., an aerobic capsulated bacterium, of a novel bacterial order, Capsulimonadales ord. nov., of the class Armatimonadia of the phylum Armatimonadetes.</title>
        <authorList>
            <person name="Li J."/>
            <person name="Kudo C."/>
            <person name="Tonouchi A."/>
        </authorList>
    </citation>
    <scope>NUCLEOTIDE SEQUENCE [LARGE SCALE GENOMIC DNA]</scope>
    <source>
        <strain evidence="1 2">AX-7</strain>
    </source>
</reference>
<dbReference type="Gene3D" id="3.30.450.180">
    <property type="match status" value="1"/>
</dbReference>
<dbReference type="InterPro" id="IPR010982">
    <property type="entry name" value="Lambda_DNA-bd_dom_sf"/>
</dbReference>
<proteinExistence type="predicted"/>
<dbReference type="SUPFAM" id="SSF47413">
    <property type="entry name" value="lambda repressor-like DNA-binding domains"/>
    <property type="match status" value="1"/>
</dbReference>
<dbReference type="PROSITE" id="PS50943">
    <property type="entry name" value="HTH_CROC1"/>
    <property type="match status" value="1"/>
</dbReference>
<sequence>MNSPHPTATAAANDLGALLRQWRDVRGKSQLDLAFDADVSQRHISFMESGRSIPSRQTLMTVAEALDVPLRDRNALLLAAGYAPLYSEGPWNAAEMQSVTRALQRMLRQQEPFPAVVMDRAWNVLMANEAAPRFFRCFIDLAARESPRNLLRLMFDPQGMRPFIADWETVAKSLLQRVYRESVGRVVDHDGQELLAALLAYPGVKAEWKTPKALSAVPTAPDMPVIPIGFIHGDRVLNYFSMVSTVGTPQTVAAQELRVECMFPADDATERRHLQMFGDDPAA</sequence>
<dbReference type="Gene3D" id="1.10.260.40">
    <property type="entry name" value="lambda repressor-like DNA-binding domains"/>
    <property type="match status" value="1"/>
</dbReference>
<name>A0A402D4K7_9BACT</name>
<gene>
    <name evidence="1" type="ORF">CCAX7_12200</name>
</gene>
<dbReference type="InterPro" id="IPR001387">
    <property type="entry name" value="Cro/C1-type_HTH"/>
</dbReference>
<protein>
    <submittedName>
        <fullName evidence="1">Transcriptional regulator</fullName>
    </submittedName>
</protein>
<evidence type="ECO:0000313" key="1">
    <source>
        <dbReference type="EMBL" id="BDI29169.1"/>
    </source>
</evidence>
<dbReference type="Pfam" id="PF17765">
    <property type="entry name" value="MLTR_LBD"/>
    <property type="match status" value="1"/>
</dbReference>
<dbReference type="KEGG" id="ccot:CCAX7_12200"/>
<dbReference type="RefSeq" id="WP_119324380.1">
    <property type="nucleotide sequence ID" value="NZ_AP025739.1"/>
</dbReference>
<evidence type="ECO:0000313" key="2">
    <source>
        <dbReference type="Proteomes" id="UP000287394"/>
    </source>
</evidence>
<dbReference type="PANTHER" id="PTHR35010:SF4">
    <property type="entry name" value="BLL5781 PROTEIN"/>
    <property type="match status" value="1"/>
</dbReference>
<dbReference type="PANTHER" id="PTHR35010">
    <property type="entry name" value="BLL4672 PROTEIN-RELATED"/>
    <property type="match status" value="1"/>
</dbReference>
<dbReference type="InterPro" id="IPR041413">
    <property type="entry name" value="MLTR_LBD"/>
</dbReference>
<organism evidence="1 2">
    <name type="scientific">Capsulimonas corticalis</name>
    <dbReference type="NCBI Taxonomy" id="2219043"/>
    <lineage>
        <taxon>Bacteria</taxon>
        <taxon>Bacillati</taxon>
        <taxon>Armatimonadota</taxon>
        <taxon>Armatimonadia</taxon>
        <taxon>Capsulimonadales</taxon>
        <taxon>Capsulimonadaceae</taxon>
        <taxon>Capsulimonas</taxon>
    </lineage>
</organism>
<dbReference type="OrthoDB" id="9785973at2"/>
<dbReference type="AlphaFoldDB" id="A0A402D4K7"/>
<dbReference type="Pfam" id="PF01381">
    <property type="entry name" value="HTH_3"/>
    <property type="match status" value="1"/>
</dbReference>
<dbReference type="Proteomes" id="UP000287394">
    <property type="component" value="Chromosome"/>
</dbReference>
<dbReference type="SMART" id="SM00530">
    <property type="entry name" value="HTH_XRE"/>
    <property type="match status" value="1"/>
</dbReference>
<dbReference type="GO" id="GO:0003677">
    <property type="term" value="F:DNA binding"/>
    <property type="evidence" value="ECO:0007669"/>
    <property type="project" value="InterPro"/>
</dbReference>
<keyword evidence="2" id="KW-1185">Reference proteome</keyword>
<dbReference type="EMBL" id="AP025739">
    <property type="protein sequence ID" value="BDI29169.1"/>
    <property type="molecule type" value="Genomic_DNA"/>
</dbReference>